<feature type="domain" description="C2H2-type" evidence="8">
    <location>
        <begin position="959"/>
        <end position="979"/>
    </location>
</feature>
<dbReference type="GO" id="GO:0000978">
    <property type="term" value="F:RNA polymerase II cis-regulatory region sequence-specific DNA binding"/>
    <property type="evidence" value="ECO:0007669"/>
    <property type="project" value="TreeGrafter"/>
</dbReference>
<feature type="domain" description="C2H2-type" evidence="8">
    <location>
        <begin position="1050"/>
        <end position="1070"/>
    </location>
</feature>
<feature type="domain" description="C2H2-type" evidence="8">
    <location>
        <begin position="1023"/>
        <end position="1043"/>
    </location>
</feature>
<feature type="domain" description="C2H2-type" evidence="8">
    <location>
        <begin position="1307"/>
        <end position="1327"/>
    </location>
</feature>
<evidence type="ECO:0000256" key="6">
    <source>
        <dbReference type="ARBA" id="ARBA00023242"/>
    </source>
</evidence>
<dbReference type="SUPFAM" id="SSF57667">
    <property type="entry name" value="beta-beta-alpha zinc fingers"/>
    <property type="match status" value="8"/>
</dbReference>
<feature type="domain" description="C2H2-type" evidence="8">
    <location>
        <begin position="196"/>
        <end position="216"/>
    </location>
</feature>
<feature type="domain" description="C2H2-type" evidence="8">
    <location>
        <begin position="1334"/>
        <end position="1355"/>
    </location>
</feature>
<reference evidence="9" key="2">
    <citation type="submission" date="2022-10" db="EMBL/GenBank/DDBJ databases">
        <authorList>
            <consortium name="ENA_rothamsted_submissions"/>
            <consortium name="culmorum"/>
            <person name="King R."/>
        </authorList>
    </citation>
    <scope>NUCLEOTIDE SEQUENCE</scope>
</reference>
<proteinExistence type="predicted"/>
<evidence type="ECO:0000256" key="2">
    <source>
        <dbReference type="ARBA" id="ARBA00022723"/>
    </source>
</evidence>
<feature type="domain" description="C2H2-type" evidence="8">
    <location>
        <begin position="763"/>
        <end position="783"/>
    </location>
</feature>
<keyword evidence="5" id="KW-0862">Zinc</keyword>
<feature type="domain" description="C2H2-type" evidence="8">
    <location>
        <begin position="318"/>
        <end position="338"/>
    </location>
</feature>
<feature type="compositionally biased region" description="Low complexity" evidence="7">
    <location>
        <begin position="393"/>
        <end position="404"/>
    </location>
</feature>
<dbReference type="PANTHER" id="PTHR24376:SF235">
    <property type="entry name" value="C2H2-TYPE DOMAIN-CONTAINING PROTEIN"/>
    <property type="match status" value="1"/>
</dbReference>
<dbReference type="Proteomes" id="UP001154329">
    <property type="component" value="Chromosome 2"/>
</dbReference>
<feature type="compositionally biased region" description="Polar residues" evidence="7">
    <location>
        <begin position="362"/>
        <end position="392"/>
    </location>
</feature>
<feature type="domain" description="C2H2-type" evidence="8">
    <location>
        <begin position="791"/>
        <end position="811"/>
    </location>
</feature>
<keyword evidence="3" id="KW-0677">Repeat</keyword>
<evidence type="ECO:0000256" key="4">
    <source>
        <dbReference type="ARBA" id="ARBA00022771"/>
    </source>
</evidence>
<keyword evidence="6" id="KW-0539">Nucleus</keyword>
<dbReference type="Pfam" id="PF00096">
    <property type="entry name" value="zf-C2H2"/>
    <property type="match status" value="8"/>
</dbReference>
<dbReference type="GO" id="GO:0005634">
    <property type="term" value="C:nucleus"/>
    <property type="evidence" value="ECO:0007669"/>
    <property type="project" value="UniProtKB-SubCell"/>
</dbReference>
<evidence type="ECO:0000313" key="10">
    <source>
        <dbReference type="Proteomes" id="UP001154329"/>
    </source>
</evidence>
<feature type="domain" description="C2H2-type" evidence="8">
    <location>
        <begin position="1252"/>
        <end position="1273"/>
    </location>
</feature>
<dbReference type="PROSITE" id="PS00028">
    <property type="entry name" value="ZINC_FINGER_C2H2_1"/>
    <property type="match status" value="18"/>
</dbReference>
<feature type="domain" description="C2H2-type" evidence="8">
    <location>
        <begin position="931"/>
        <end position="951"/>
    </location>
</feature>
<evidence type="ECO:0000259" key="8">
    <source>
        <dbReference type="PROSITE" id="PS00028"/>
    </source>
</evidence>
<keyword evidence="4" id="KW-0863">Zinc-finger</keyword>
<feature type="domain" description="C2H2-type" evidence="8">
    <location>
        <begin position="1154"/>
        <end position="1175"/>
    </location>
</feature>
<evidence type="ECO:0000313" key="9">
    <source>
        <dbReference type="EMBL" id="CAH1726079.1"/>
    </source>
</evidence>
<dbReference type="GO" id="GO:0001228">
    <property type="term" value="F:DNA-binding transcription activator activity, RNA polymerase II-specific"/>
    <property type="evidence" value="ECO:0007669"/>
    <property type="project" value="TreeGrafter"/>
</dbReference>
<dbReference type="InterPro" id="IPR013087">
    <property type="entry name" value="Znf_C2H2_type"/>
</dbReference>
<evidence type="ECO:0000256" key="5">
    <source>
        <dbReference type="ARBA" id="ARBA00022833"/>
    </source>
</evidence>
<evidence type="ECO:0000256" key="3">
    <source>
        <dbReference type="ARBA" id="ARBA00022737"/>
    </source>
</evidence>
<keyword evidence="2" id="KW-0479">Metal-binding</keyword>
<evidence type="ECO:0000256" key="1">
    <source>
        <dbReference type="ARBA" id="ARBA00004123"/>
    </source>
</evidence>
<comment type="subcellular location">
    <subcellularLocation>
        <location evidence="1">Nucleus</location>
    </subcellularLocation>
</comment>
<feature type="domain" description="C2H2-type" evidence="8">
    <location>
        <begin position="109"/>
        <end position="129"/>
    </location>
</feature>
<dbReference type="FunFam" id="3.30.160.60:FF:000710">
    <property type="entry name" value="Zinc finger protein 768"/>
    <property type="match status" value="1"/>
</dbReference>
<dbReference type="PANTHER" id="PTHR24376">
    <property type="entry name" value="ZINC FINGER PROTEIN"/>
    <property type="match status" value="1"/>
</dbReference>
<evidence type="ECO:0000256" key="7">
    <source>
        <dbReference type="SAM" id="MobiDB-lite"/>
    </source>
</evidence>
<dbReference type="GO" id="GO:0008270">
    <property type="term" value="F:zinc ion binding"/>
    <property type="evidence" value="ECO:0007669"/>
    <property type="project" value="UniProtKB-KW"/>
</dbReference>
<gene>
    <name evidence="9" type="ORF">APHIGO_LOCUS7030</name>
</gene>
<dbReference type="InterPro" id="IPR036236">
    <property type="entry name" value="Znf_C2H2_sf"/>
</dbReference>
<feature type="domain" description="C2H2-type" evidence="8">
    <location>
        <begin position="1388"/>
        <end position="1408"/>
    </location>
</feature>
<keyword evidence="10" id="KW-1185">Reference proteome</keyword>
<reference evidence="9" key="1">
    <citation type="submission" date="2022-02" db="EMBL/GenBank/DDBJ databases">
        <authorList>
            <person name="King R."/>
        </authorList>
    </citation>
    <scope>NUCLEOTIDE SEQUENCE</scope>
</reference>
<dbReference type="Gene3D" id="3.30.160.60">
    <property type="entry name" value="Classic Zinc Finger"/>
    <property type="match status" value="11"/>
</dbReference>
<feature type="region of interest" description="Disordered" evidence="7">
    <location>
        <begin position="362"/>
        <end position="404"/>
    </location>
</feature>
<feature type="domain" description="C2H2-type" evidence="8">
    <location>
        <begin position="671"/>
        <end position="691"/>
    </location>
</feature>
<dbReference type="EMBL" id="OU899035">
    <property type="protein sequence ID" value="CAH1726079.1"/>
    <property type="molecule type" value="Genomic_DNA"/>
</dbReference>
<protein>
    <recommendedName>
        <fullName evidence="8">C2H2-type domain-containing protein</fullName>
    </recommendedName>
</protein>
<feature type="domain" description="C2H2-type" evidence="8">
    <location>
        <begin position="867"/>
        <end position="888"/>
    </location>
</feature>
<accession>A0A9P0J3Z5</accession>
<feature type="domain" description="C2H2-type" evidence="8">
    <location>
        <begin position="1222"/>
        <end position="1243"/>
    </location>
</feature>
<dbReference type="Pfam" id="PF12874">
    <property type="entry name" value="zf-met"/>
    <property type="match status" value="1"/>
</dbReference>
<feature type="domain" description="C2H2-type" evidence="8">
    <location>
        <begin position="140"/>
        <end position="161"/>
    </location>
</feature>
<dbReference type="SMART" id="SM00355">
    <property type="entry name" value="ZnF_C2H2"/>
    <property type="match status" value="24"/>
</dbReference>
<name>A0A9P0J3Z5_APHGO</name>
<sequence>MTPMKDYIKVEVTGDADAVTSELYVENTIENPAWYTVEDNHVSLVSENIEKVIKVETDMLDDCMWESRIEISKDVANQNNAELSLESQNVAVNNIDLNPEKTTNKMFYCNICGKSFALNYLLKNHLAEHKRRINIKNNKCKYCGRQFKLKFGLNRHIQKFHNEHMKSHENNETRIPNIKLRKLNGVWKSKTNVFKCNICFLKCHSEKNLVEHMETHDNCLTECNDCFKCVSVSELDNHMEQLHNKQLYKCQKCNLQFVKQQHLNCHLIHCLKSLPTKSNKVCGPFKDGSTTCSACGIIFNNSLSLKNHITMGCKHYTCKYCGQYFSSRILWLRHVDVHEKDEQRVMFRVNKISTIRKYNQTEAVNDSSSNTSEGQLLSRNVTRRNNSEQNDLMNSNSTTVSTASNNSMANDYVIQNIKQEKYLNANAKERNTSHQVINNQSTVSVVPQNSITNNYLFLNIKQEKITSTDAVETNSSDQINLANSNESTISTFSHNSIVNDCHVLNIKQEKNTSTNVIETNSSDQINLANNNESIISTVSQNLIVNDCLVLNIKQEKNTSLNVKGRENSDQMDLVNDNESTVENRLHDLMVHEDPININVANNSVSTIRETPYICIRKLPYIKNVFCNDVNDQTSQNNVIFICRICKKSPSTDIHSFALHMSEHVECNMHECIVCDKTFSTVLLWTNHMTNHQQQLDLNISAVQCNLTEIESNTSGPIDSGNVEPQVCSTSRNRKFKMSLLDDSYSDITSMNNSVNKVKYQYDCSTCNIIFPSKVKLKAHQTLHAKPQSFSCRYCDRIFSGKGQCTNHEKSHIGLDQACFQNNENYTPEATLIQNNISIENNNINTETTSIKHKNKNKLSSTIKTNHCHLCNKKFSKRCYFTNHMQIKHNINPNLPKQLISNSDNENKLPVPVDSDLNNHLNKSNEKKSKFCTICNKYFAHMGALTNHMNIHLDRKPYKCQYCSKQFSKEASYILHQKKHVPKNEVNEEPQIENSNDFELGYNPADGNSNDTNLINMKDLWFTCDVCEKKFSTPFQLNLHRKLHSNVPYVCKICNRSYSLKFRWNWHLKGHYLRHIKSLKSKRNTNDIKSKIASIQHYQDRIKCRYCKKEYNSISQWKKHMTMNKECRRHCKNNLPEFASNHASKNRTKSCRFKCNICKKTYSTSYNRSIHIKNVHNELDSTVLNNHNNTNFQKDKPMEIIQQKPVIKKRNRSNHINGSGTKCKLCGKVYSSVANLGRHVSIVHTKCYEPMTCNVCGRTFKHKFSFREHLKIKHKKLFKNYEEINVKNKRANRKIIPINKKRIMKYFCKICKMKFADNITLQEHSKIHIVDMYNCKDCGQQFETNVTLGNHIMENHSGDNFISNKNNHIKNYENQNTSLEIINNNPAQCKVCLKILKDPGYLREHMRLHTGDKPFKCDLCNMTFRFKSNLRMHQKKDMPCYIP</sequence>
<organism evidence="9 10">
    <name type="scientific">Aphis gossypii</name>
    <name type="common">Cotton aphid</name>
    <dbReference type="NCBI Taxonomy" id="80765"/>
    <lineage>
        <taxon>Eukaryota</taxon>
        <taxon>Metazoa</taxon>
        <taxon>Ecdysozoa</taxon>
        <taxon>Arthropoda</taxon>
        <taxon>Hexapoda</taxon>
        <taxon>Insecta</taxon>
        <taxon>Pterygota</taxon>
        <taxon>Neoptera</taxon>
        <taxon>Paraneoptera</taxon>
        <taxon>Hemiptera</taxon>
        <taxon>Sternorrhyncha</taxon>
        <taxon>Aphidomorpha</taxon>
        <taxon>Aphidoidea</taxon>
        <taxon>Aphididae</taxon>
        <taxon>Aphidini</taxon>
        <taxon>Aphis</taxon>
        <taxon>Aphis</taxon>
    </lineage>
</organism>